<dbReference type="InterPro" id="IPR009000">
    <property type="entry name" value="Transl_B-barrel_sf"/>
</dbReference>
<feature type="domain" description="RimM N-terminal" evidence="6">
    <location>
        <begin position="9"/>
        <end position="89"/>
    </location>
</feature>
<dbReference type="SUPFAM" id="SSF50447">
    <property type="entry name" value="Translation proteins"/>
    <property type="match status" value="1"/>
</dbReference>
<evidence type="ECO:0000256" key="1">
    <source>
        <dbReference type="ARBA" id="ARBA00022490"/>
    </source>
</evidence>
<comment type="caution">
    <text evidence="8">The sequence shown here is derived from an EMBL/GenBank/DDBJ whole genome shotgun (WGS) entry which is preliminary data.</text>
</comment>
<accession>A0A2T5JDJ7</accession>
<dbReference type="OrthoDB" id="9810331at2"/>
<evidence type="ECO:0000259" key="7">
    <source>
        <dbReference type="Pfam" id="PF24986"/>
    </source>
</evidence>
<sequence length="174" mass="19638">MSFDKHFKIASVGKTKGLKGEMVLYVAIDGLEDIKFNAVFIDIAGKLVPYFVSTFKPAPKNTAYLVLEDVDTVEKASALLKKDIYLPEKLKPKKKKEEFTLKDLKGFIAIDERHGELGEISDVIEYPQQTIASLHYQNREVLFPLNPQFIKGIDVEGGEIYVDLPDGLIDLYLE</sequence>
<dbReference type="PANTHER" id="PTHR33692:SF1">
    <property type="entry name" value="RIBOSOME MATURATION FACTOR RIMM"/>
    <property type="match status" value="1"/>
</dbReference>
<feature type="domain" description="Ribosome maturation factor RimM PRC barrel" evidence="7">
    <location>
        <begin position="102"/>
        <end position="168"/>
    </location>
</feature>
<organism evidence="8 9">
    <name type="scientific">Mucilaginibacter yixingensis</name>
    <dbReference type="NCBI Taxonomy" id="1295612"/>
    <lineage>
        <taxon>Bacteria</taxon>
        <taxon>Pseudomonadati</taxon>
        <taxon>Bacteroidota</taxon>
        <taxon>Sphingobacteriia</taxon>
        <taxon>Sphingobacteriales</taxon>
        <taxon>Sphingobacteriaceae</taxon>
        <taxon>Mucilaginibacter</taxon>
    </lineage>
</organism>
<comment type="similarity">
    <text evidence="5">Belongs to the RimM family.</text>
</comment>
<dbReference type="RefSeq" id="WP_107827749.1">
    <property type="nucleotide sequence ID" value="NZ_CP160205.1"/>
</dbReference>
<dbReference type="InterPro" id="IPR036976">
    <property type="entry name" value="RimM_N_sf"/>
</dbReference>
<evidence type="ECO:0000313" key="9">
    <source>
        <dbReference type="Proteomes" id="UP000244168"/>
    </source>
</evidence>
<dbReference type="HAMAP" id="MF_00014">
    <property type="entry name" value="Ribosome_mat_RimM"/>
    <property type="match status" value="1"/>
</dbReference>
<keyword evidence="3 5" id="KW-0698">rRNA processing</keyword>
<dbReference type="Pfam" id="PF01782">
    <property type="entry name" value="RimM"/>
    <property type="match status" value="1"/>
</dbReference>
<dbReference type="InterPro" id="IPR056792">
    <property type="entry name" value="PRC_RimM"/>
</dbReference>
<keyword evidence="2 5" id="KW-0690">Ribosome biogenesis</keyword>
<comment type="domain">
    <text evidence="5">The PRC barrel domain binds ribosomal protein uS19.</text>
</comment>
<dbReference type="InterPro" id="IPR011961">
    <property type="entry name" value="RimM"/>
</dbReference>
<dbReference type="Gene3D" id="2.40.30.60">
    <property type="entry name" value="RimM"/>
    <property type="match status" value="1"/>
</dbReference>
<dbReference type="Gene3D" id="2.30.30.240">
    <property type="entry name" value="PRC-barrel domain"/>
    <property type="match status" value="1"/>
</dbReference>
<dbReference type="EMBL" id="QAOQ01000002">
    <property type="protein sequence ID" value="PTQ99840.1"/>
    <property type="molecule type" value="Genomic_DNA"/>
</dbReference>
<dbReference type="Pfam" id="PF24986">
    <property type="entry name" value="PRC_RimM"/>
    <property type="match status" value="1"/>
</dbReference>
<dbReference type="Proteomes" id="UP000244168">
    <property type="component" value="Unassembled WGS sequence"/>
</dbReference>
<dbReference type="InterPro" id="IPR002676">
    <property type="entry name" value="RimM_N"/>
</dbReference>
<gene>
    <name evidence="5" type="primary">rimM</name>
    <name evidence="8" type="ORF">C8P68_102670</name>
</gene>
<comment type="subcellular location">
    <subcellularLocation>
        <location evidence="5">Cytoplasm</location>
    </subcellularLocation>
</comment>
<dbReference type="GO" id="GO:0006364">
    <property type="term" value="P:rRNA processing"/>
    <property type="evidence" value="ECO:0007669"/>
    <property type="project" value="UniProtKB-UniRule"/>
</dbReference>
<evidence type="ECO:0000256" key="5">
    <source>
        <dbReference type="HAMAP-Rule" id="MF_00014"/>
    </source>
</evidence>
<dbReference type="PANTHER" id="PTHR33692">
    <property type="entry name" value="RIBOSOME MATURATION FACTOR RIMM"/>
    <property type="match status" value="1"/>
</dbReference>
<evidence type="ECO:0000313" key="8">
    <source>
        <dbReference type="EMBL" id="PTQ99840.1"/>
    </source>
</evidence>
<keyword evidence="4 5" id="KW-0143">Chaperone</keyword>
<dbReference type="GO" id="GO:0005737">
    <property type="term" value="C:cytoplasm"/>
    <property type="evidence" value="ECO:0007669"/>
    <property type="project" value="UniProtKB-SubCell"/>
</dbReference>
<protein>
    <recommendedName>
        <fullName evidence="5">Ribosome maturation factor RimM</fullName>
    </recommendedName>
</protein>
<proteinExistence type="inferred from homology"/>
<keyword evidence="1 5" id="KW-0963">Cytoplasm</keyword>
<dbReference type="GO" id="GO:0005840">
    <property type="term" value="C:ribosome"/>
    <property type="evidence" value="ECO:0007669"/>
    <property type="project" value="InterPro"/>
</dbReference>
<evidence type="ECO:0000256" key="2">
    <source>
        <dbReference type="ARBA" id="ARBA00022517"/>
    </source>
</evidence>
<evidence type="ECO:0000259" key="6">
    <source>
        <dbReference type="Pfam" id="PF01782"/>
    </source>
</evidence>
<evidence type="ECO:0000256" key="4">
    <source>
        <dbReference type="ARBA" id="ARBA00023186"/>
    </source>
</evidence>
<comment type="subunit">
    <text evidence="5">Binds ribosomal protein uS19.</text>
</comment>
<dbReference type="SUPFAM" id="SSF50346">
    <property type="entry name" value="PRC-barrel domain"/>
    <property type="match status" value="1"/>
</dbReference>
<dbReference type="GO" id="GO:0043022">
    <property type="term" value="F:ribosome binding"/>
    <property type="evidence" value="ECO:0007669"/>
    <property type="project" value="InterPro"/>
</dbReference>
<dbReference type="GO" id="GO:0042274">
    <property type="term" value="P:ribosomal small subunit biogenesis"/>
    <property type="evidence" value="ECO:0007669"/>
    <property type="project" value="UniProtKB-UniRule"/>
</dbReference>
<dbReference type="NCBIfam" id="TIGR02273">
    <property type="entry name" value="16S_RimM"/>
    <property type="match status" value="1"/>
</dbReference>
<dbReference type="InterPro" id="IPR011033">
    <property type="entry name" value="PRC_barrel-like_sf"/>
</dbReference>
<name>A0A2T5JDJ7_9SPHI</name>
<comment type="function">
    <text evidence="5">An accessory protein needed during the final step in the assembly of 30S ribosomal subunit, possibly for assembly of the head region. Essential for efficient processing of 16S rRNA. May be needed both before and after RbfA during the maturation of 16S rRNA. It has affinity for free ribosomal 30S subunits but not for 70S ribosomes.</text>
</comment>
<evidence type="ECO:0000256" key="3">
    <source>
        <dbReference type="ARBA" id="ARBA00022552"/>
    </source>
</evidence>
<dbReference type="AlphaFoldDB" id="A0A2T5JDJ7"/>
<reference evidence="8 9" key="1">
    <citation type="submission" date="2018-04" db="EMBL/GenBank/DDBJ databases">
        <title>Genomic Encyclopedia of Archaeal and Bacterial Type Strains, Phase II (KMG-II): from individual species to whole genera.</title>
        <authorList>
            <person name="Goeker M."/>
        </authorList>
    </citation>
    <scope>NUCLEOTIDE SEQUENCE [LARGE SCALE GENOMIC DNA]</scope>
    <source>
        <strain evidence="8 9">DSM 26809</strain>
    </source>
</reference>
<keyword evidence="9" id="KW-1185">Reference proteome</keyword>